<keyword evidence="1" id="KW-0732">Signal</keyword>
<keyword evidence="11" id="KW-1185">Reference proteome</keyword>
<evidence type="ECO:0000256" key="5">
    <source>
        <dbReference type="SAM" id="MobiDB-lite"/>
    </source>
</evidence>
<dbReference type="InterPro" id="IPR007110">
    <property type="entry name" value="Ig-like_dom"/>
</dbReference>
<feature type="compositionally biased region" description="Pro residues" evidence="5">
    <location>
        <begin position="199"/>
        <end position="213"/>
    </location>
</feature>
<keyword evidence="3" id="KW-0393">Immunoglobulin domain</keyword>
<dbReference type="SUPFAM" id="SSF48726">
    <property type="entry name" value="Immunoglobulin"/>
    <property type="match status" value="2"/>
</dbReference>
<feature type="compositionally biased region" description="Basic and acidic residues" evidence="5">
    <location>
        <begin position="589"/>
        <end position="598"/>
    </location>
</feature>
<feature type="region of interest" description="Disordered" evidence="5">
    <location>
        <begin position="197"/>
        <end position="238"/>
    </location>
</feature>
<evidence type="ECO:0000259" key="9">
    <source>
        <dbReference type="PROSITE" id="PS51670"/>
    </source>
</evidence>
<feature type="compositionally biased region" description="Basic and acidic residues" evidence="5">
    <location>
        <begin position="513"/>
        <end position="525"/>
    </location>
</feature>
<comment type="caution">
    <text evidence="4">Lacks conserved residue(s) required for the propagation of feature annotation.</text>
</comment>
<feature type="domain" description="ShKT" evidence="9">
    <location>
        <begin position="1205"/>
        <end position="1249"/>
    </location>
</feature>
<feature type="domain" description="Ig-like" evidence="7">
    <location>
        <begin position="201"/>
        <end position="314"/>
    </location>
</feature>
<protein>
    <submittedName>
        <fullName evidence="10">Putative papilin-like isoform X6</fullName>
    </submittedName>
</protein>
<dbReference type="InterPro" id="IPR020901">
    <property type="entry name" value="Prtase_inh_Kunz-CS"/>
</dbReference>
<feature type="domain" description="Ig-like" evidence="7">
    <location>
        <begin position="416"/>
        <end position="457"/>
    </location>
</feature>
<dbReference type="InterPro" id="IPR036880">
    <property type="entry name" value="Kunitz_BPTI_sf"/>
</dbReference>
<evidence type="ECO:0000256" key="1">
    <source>
        <dbReference type="ARBA" id="ARBA00022729"/>
    </source>
</evidence>
<reference evidence="10 11" key="2">
    <citation type="submission" date="2019-01" db="EMBL/GenBank/DDBJ databases">
        <title>The decoding of complex shrimp genome reveals the adaptation for benthos swimmer, frequently molting mechanism and breeding impact on genome.</title>
        <authorList>
            <person name="Sun Y."/>
            <person name="Gao Y."/>
            <person name="Yu Y."/>
        </authorList>
    </citation>
    <scope>NUCLEOTIDE SEQUENCE [LARGE SCALE GENOMIC DNA]</scope>
    <source>
        <tissue evidence="10">Muscle</tissue>
    </source>
</reference>
<dbReference type="CDD" id="cd00096">
    <property type="entry name" value="Ig"/>
    <property type="match status" value="1"/>
</dbReference>
<evidence type="ECO:0000259" key="7">
    <source>
        <dbReference type="PROSITE" id="PS50835"/>
    </source>
</evidence>
<dbReference type="SUPFAM" id="SSF57256">
    <property type="entry name" value="Elafin-like"/>
    <property type="match status" value="1"/>
</dbReference>
<keyword evidence="2" id="KW-1015">Disulfide bond</keyword>
<dbReference type="InterPro" id="IPR002223">
    <property type="entry name" value="Kunitz_BPTI"/>
</dbReference>
<dbReference type="PANTHER" id="PTHR45080">
    <property type="entry name" value="CONTACTIN 5"/>
    <property type="match status" value="1"/>
</dbReference>
<dbReference type="PROSITE" id="PS00280">
    <property type="entry name" value="BPTI_KUNITZ_1"/>
    <property type="match status" value="1"/>
</dbReference>
<dbReference type="Pfam" id="PF00014">
    <property type="entry name" value="Kunitz_BPTI"/>
    <property type="match status" value="1"/>
</dbReference>
<feature type="region of interest" description="Disordered" evidence="5">
    <location>
        <begin position="750"/>
        <end position="784"/>
    </location>
</feature>
<feature type="compositionally biased region" description="Low complexity" evidence="5">
    <location>
        <begin position="752"/>
        <end position="765"/>
    </location>
</feature>
<gene>
    <name evidence="10" type="ORF">C7M84_016394</name>
</gene>
<evidence type="ECO:0000259" key="8">
    <source>
        <dbReference type="PROSITE" id="PS51390"/>
    </source>
</evidence>
<dbReference type="GO" id="GO:0005886">
    <property type="term" value="C:plasma membrane"/>
    <property type="evidence" value="ECO:0007669"/>
    <property type="project" value="TreeGrafter"/>
</dbReference>
<feature type="compositionally biased region" description="Low complexity" evidence="5">
    <location>
        <begin position="526"/>
        <end position="535"/>
    </location>
</feature>
<dbReference type="InterPro" id="IPR013783">
    <property type="entry name" value="Ig-like_fold"/>
</dbReference>
<dbReference type="OrthoDB" id="9885925at2759"/>
<feature type="domain" description="WAP" evidence="8">
    <location>
        <begin position="143"/>
        <end position="190"/>
    </location>
</feature>
<dbReference type="PROSITE" id="PS51390">
    <property type="entry name" value="WAP"/>
    <property type="match status" value="1"/>
</dbReference>
<dbReference type="InterPro" id="IPR036179">
    <property type="entry name" value="Ig-like_dom_sf"/>
</dbReference>
<name>A0A423SN04_PENVA</name>
<dbReference type="EMBL" id="QCYY01003065">
    <property type="protein sequence ID" value="ROT65625.1"/>
    <property type="molecule type" value="Genomic_DNA"/>
</dbReference>
<feature type="region of interest" description="Disordered" evidence="5">
    <location>
        <begin position="1094"/>
        <end position="1127"/>
    </location>
</feature>
<dbReference type="PROSITE" id="PS50279">
    <property type="entry name" value="BPTI_KUNITZ_2"/>
    <property type="match status" value="1"/>
</dbReference>
<dbReference type="GO" id="GO:0005576">
    <property type="term" value="C:extracellular region"/>
    <property type="evidence" value="ECO:0007669"/>
    <property type="project" value="InterPro"/>
</dbReference>
<dbReference type="SUPFAM" id="SSF57362">
    <property type="entry name" value="BPTI-like"/>
    <property type="match status" value="1"/>
</dbReference>
<dbReference type="InterPro" id="IPR050958">
    <property type="entry name" value="Cell_Adh-Cytoskel_Orgn"/>
</dbReference>
<dbReference type="Gene3D" id="4.10.410.10">
    <property type="entry name" value="Pancreatic trypsin inhibitor Kunitz domain"/>
    <property type="match status" value="1"/>
</dbReference>
<dbReference type="InterPro" id="IPR003582">
    <property type="entry name" value="ShKT_dom"/>
</dbReference>
<feature type="region of interest" description="Disordered" evidence="5">
    <location>
        <begin position="586"/>
        <end position="678"/>
    </location>
</feature>
<evidence type="ECO:0000313" key="10">
    <source>
        <dbReference type="EMBL" id="ROT65625.1"/>
    </source>
</evidence>
<dbReference type="Pfam" id="PF07679">
    <property type="entry name" value="I-set"/>
    <property type="match status" value="1"/>
</dbReference>
<organism evidence="10 11">
    <name type="scientific">Penaeus vannamei</name>
    <name type="common">Whiteleg shrimp</name>
    <name type="synonym">Litopenaeus vannamei</name>
    <dbReference type="NCBI Taxonomy" id="6689"/>
    <lineage>
        <taxon>Eukaryota</taxon>
        <taxon>Metazoa</taxon>
        <taxon>Ecdysozoa</taxon>
        <taxon>Arthropoda</taxon>
        <taxon>Crustacea</taxon>
        <taxon>Multicrustacea</taxon>
        <taxon>Malacostraca</taxon>
        <taxon>Eumalacostraca</taxon>
        <taxon>Eucarida</taxon>
        <taxon>Decapoda</taxon>
        <taxon>Dendrobranchiata</taxon>
        <taxon>Penaeoidea</taxon>
        <taxon>Penaeidae</taxon>
        <taxon>Penaeus</taxon>
    </lineage>
</organism>
<dbReference type="PANTHER" id="PTHR45080:SF8">
    <property type="entry name" value="IG-LIKE DOMAIN-CONTAINING PROTEIN"/>
    <property type="match status" value="1"/>
</dbReference>
<dbReference type="InterPro" id="IPR036645">
    <property type="entry name" value="Elafin-like_sf"/>
</dbReference>
<dbReference type="PROSITE" id="PS51670">
    <property type="entry name" value="SHKT"/>
    <property type="match status" value="1"/>
</dbReference>
<dbReference type="InterPro" id="IPR013098">
    <property type="entry name" value="Ig_I-set"/>
</dbReference>
<dbReference type="CDD" id="cd00199">
    <property type="entry name" value="WAP"/>
    <property type="match status" value="1"/>
</dbReference>
<dbReference type="GO" id="GO:0004867">
    <property type="term" value="F:serine-type endopeptidase inhibitor activity"/>
    <property type="evidence" value="ECO:0007669"/>
    <property type="project" value="InterPro"/>
</dbReference>
<feature type="domain" description="BPTI/Kunitz inhibitor" evidence="6">
    <location>
        <begin position="1"/>
        <end position="49"/>
    </location>
</feature>
<dbReference type="CDD" id="cd00109">
    <property type="entry name" value="Kunitz-type"/>
    <property type="match status" value="1"/>
</dbReference>
<dbReference type="PROSITE" id="PS50835">
    <property type="entry name" value="IG_LIKE"/>
    <property type="match status" value="2"/>
</dbReference>
<dbReference type="Gene3D" id="2.60.40.10">
    <property type="entry name" value="Immunoglobulins"/>
    <property type="match status" value="2"/>
</dbReference>
<evidence type="ECO:0000256" key="4">
    <source>
        <dbReference type="PROSITE-ProRule" id="PRU01005"/>
    </source>
</evidence>
<dbReference type="AlphaFoldDB" id="A0A423SN04"/>
<feature type="region of interest" description="Disordered" evidence="5">
    <location>
        <begin position="510"/>
        <end position="565"/>
    </location>
</feature>
<proteinExistence type="predicted"/>
<evidence type="ECO:0000259" key="6">
    <source>
        <dbReference type="PROSITE" id="PS50279"/>
    </source>
</evidence>
<dbReference type="SMART" id="SM00131">
    <property type="entry name" value="KU"/>
    <property type="match status" value="1"/>
</dbReference>
<accession>A0A423SN04</accession>
<evidence type="ECO:0000256" key="2">
    <source>
        <dbReference type="ARBA" id="ARBA00023157"/>
    </source>
</evidence>
<dbReference type="Gene3D" id="4.10.75.10">
    <property type="entry name" value="Elafin-like"/>
    <property type="match status" value="1"/>
</dbReference>
<dbReference type="GO" id="GO:0007156">
    <property type="term" value="P:homophilic cell adhesion via plasma membrane adhesion molecules"/>
    <property type="evidence" value="ECO:0007669"/>
    <property type="project" value="TreeGrafter"/>
</dbReference>
<comment type="caution">
    <text evidence="10">The sequence shown here is derived from an EMBL/GenBank/DDBJ whole genome shotgun (WGS) entry which is preliminary data.</text>
</comment>
<dbReference type="InterPro" id="IPR008197">
    <property type="entry name" value="WAP_dom"/>
</dbReference>
<dbReference type="Pfam" id="PF00095">
    <property type="entry name" value="WAP"/>
    <property type="match status" value="1"/>
</dbReference>
<feature type="compositionally biased region" description="Polar residues" evidence="5">
    <location>
        <begin position="774"/>
        <end position="784"/>
    </location>
</feature>
<reference evidence="10 11" key="1">
    <citation type="submission" date="2018-04" db="EMBL/GenBank/DDBJ databases">
        <authorList>
            <person name="Zhang X."/>
            <person name="Yuan J."/>
            <person name="Li F."/>
            <person name="Xiang J."/>
        </authorList>
    </citation>
    <scope>NUCLEOTIDE SEQUENCE [LARGE SCALE GENOMIC DNA]</scope>
    <source>
        <tissue evidence="10">Muscle</tissue>
    </source>
</reference>
<sequence>MEADPGPCSDGYKRWHFSKEEGTCVPFTYGGCGGNLNRFKKFNSCVDFCSAAVEKYRGSLPTTTHDPNAIIVPRPGGATDCQAEKIECQLLNCPYGLQKSVDGRGCHVCSCYDPCERMRCPEETQCAVDLTSGSRGDLLRLEAKADGGRWVAVLRPIASECQDECQNDSGCHGDRKCCHNGCAFSCASPVPEEGAVPAYRPPVTTPAAKTPPPARRKSSPGDAGVGGSLPATTPRPIPSCLGGSAPLVLPRAVGWPRPSVTWWRGSNMLPLSSPQFEHYRHGVLVIRRVTLPSLGPYTCQVYNGRGKAKSHTVVLHALGPVHSLEAPGGYSGLPGLSRPGNPYQYPGNLRPFLKYVVSPPEAPPETTSARPDVSTTLFPAILPSNRPFWPPYLSRPGVSKPDTTTTTTTTTTTARPYIEPLRATIRINATEFAPQSTIRIPCEVSGFPTPRLTWFKDDVEVTSTGRFSVEERLVGALGRHGADRVDLSDPAWQVVSQLLVPVAVNGFQSANLRPDDYYSPPEERSTTPSAETPASSPSPAPPTDAPVTSRVDLTTPSDEPSLLSRPIPMSILHSLGFSGSAQLLVESPTEPHAEESKPEPAAALPPNPEQSTQAPALDANEGHFETHPKPTSVEGLQETSEGTHQRNEEEGAPTDTPDDADDTGISEEYPVTLSKNDTAATTDVDGTIMPFFGTTIPSGRLSTESIPTADNGAYTSASTDYSDITTNAPSIATGFSNTPSISTDYTDTLSMSTENSDTTSTATDAYTDEDSEHTGFTTEYDNTPYDTTVLSSDMTTHITTETPNSISQTNIVTENFYVVTEQARISAEVPWTFAESTAMISDRGMAPEEENSVIEEYEGLGENSGTTTEDFPVLSTDSDISTGSAEMITVHPHDFDLDKEISGMTLGFGTTTETYDVTSSYGIEGEIPDVITQNDDMAAVIHDLTIDYKDETTEDPELPAEGSSDAAGNPIANIVTTTTDILTDTTGTSTEKTINDIVKGTGTSKDSAIITSAEPTISINTNRITLTPSSIEMTTENVSSISETTVYTSEPIVAFHHPSESNIYVDEGAQTPSDAMAHSSGPFAEVTPHRGQAIESSKWEGVRGETGSQDPLGQEEGAFGQEEQEEPSFHAILTPQPSTERMNPDLFSNLFFPGNPQDSEAPAMGTIVDLFDIRNPLRPVIRPPFPDFFGIDGPLLRPDLQLVSCDDGNIECVHWARGGGCACAPGRARRQCEWQMYVQETCPRSCGLCP</sequence>
<feature type="compositionally biased region" description="Acidic residues" evidence="5">
    <location>
        <begin position="650"/>
        <end position="665"/>
    </location>
</feature>
<dbReference type="Proteomes" id="UP000283509">
    <property type="component" value="Unassembled WGS sequence"/>
</dbReference>
<evidence type="ECO:0000256" key="3">
    <source>
        <dbReference type="ARBA" id="ARBA00023319"/>
    </source>
</evidence>
<dbReference type="SMART" id="SM00217">
    <property type="entry name" value="WAP"/>
    <property type="match status" value="1"/>
</dbReference>
<evidence type="ECO:0000313" key="11">
    <source>
        <dbReference type="Proteomes" id="UP000283509"/>
    </source>
</evidence>